<dbReference type="CDD" id="cd17370">
    <property type="entry name" value="MFS_MJ1317_like"/>
    <property type="match status" value="1"/>
</dbReference>
<dbReference type="KEGG" id="nhl:Nhal_1834"/>
<dbReference type="EMBL" id="CP001798">
    <property type="protein sequence ID" value="ADE14955.1"/>
    <property type="molecule type" value="Genomic_DNA"/>
</dbReference>
<keyword evidence="2 4" id="KW-1133">Transmembrane helix</keyword>
<sequence>MANKPSPTGFPPPSGLAAIPRSIWTLGLVSLFMDTSSELIHSLLPVFLVSVLGASAVSVGVIEGIAEATASITKVFSGALSDYLGKRKLLTVMGYSLAAFSKPLFPLAGSVGWVFTARFIDRIGKGIRGAPRDALIGEIAPLSLRGASYGLRQSLDTVGAFTGPLLAMTLMALLAGDIRMVFWVAVIPGFIAVVILILGVKEPTTFRPSSPTKAPIRAAEIRQMGTPYGWLLGVAAGLSLARFSEAFLVLRAENMGLAHALIPLVMVVMNIAYALSAYPAGKLSDLMNRWIILATGFIILIAADIVLALATDIWDVMAGVVLWGLHMGLTQGLLSALVADVTSPKLRGTAFGVFHLITGVGALSASFIAGLLWEGYGPMATFLAGAGFATLSLLLAAIAATKIP</sequence>
<name>D5C363_NITHN</name>
<dbReference type="InterPro" id="IPR011701">
    <property type="entry name" value="MFS"/>
</dbReference>
<feature type="transmembrane region" description="Helical" evidence="4">
    <location>
        <begin position="290"/>
        <end position="310"/>
    </location>
</feature>
<keyword evidence="3 4" id="KW-0472">Membrane</keyword>
<protein>
    <submittedName>
        <fullName evidence="6">Major facilitator superfamily MFS_1</fullName>
    </submittedName>
</protein>
<dbReference type="AlphaFoldDB" id="D5C363"/>
<dbReference type="InterPro" id="IPR036259">
    <property type="entry name" value="MFS_trans_sf"/>
</dbReference>
<dbReference type="PANTHER" id="PTHR23518:SF2">
    <property type="entry name" value="MAJOR FACILITATOR SUPERFAMILY TRANSPORTER"/>
    <property type="match status" value="1"/>
</dbReference>
<evidence type="ECO:0000313" key="6">
    <source>
        <dbReference type="EMBL" id="ADE14955.1"/>
    </source>
</evidence>
<evidence type="ECO:0000259" key="5">
    <source>
        <dbReference type="PROSITE" id="PS50850"/>
    </source>
</evidence>
<evidence type="ECO:0000313" key="8">
    <source>
        <dbReference type="Proteomes" id="UP000001844"/>
    </source>
</evidence>
<accession>D5C363</accession>
<feature type="transmembrane region" description="Helical" evidence="4">
    <location>
        <begin position="256"/>
        <end position="278"/>
    </location>
</feature>
<reference evidence="6" key="1">
    <citation type="submission" date="2009-10" db="EMBL/GenBank/DDBJ databases">
        <title>Complete genome sequence of Nitrosococcus halophilus Nc4, a salt-adapted, aerobic obligate ammonia-oxidizing sulfur purple bacterium.</title>
        <authorList>
            <consortium name="US DOE Joint Genome Institute"/>
            <person name="Campbell M.A."/>
            <person name="Malfatti S.A."/>
            <person name="Chain P.S.G."/>
            <person name="Heidelberg J.F."/>
            <person name="Ward N.L."/>
            <person name="Ward B.B."/>
            <person name="Klotz M.G."/>
        </authorList>
    </citation>
    <scope>NUCLEOTIDE SEQUENCE</scope>
    <source>
        <strain evidence="6">Nc 4</strain>
    </source>
</reference>
<evidence type="ECO:0000256" key="1">
    <source>
        <dbReference type="ARBA" id="ARBA00022692"/>
    </source>
</evidence>
<feature type="transmembrane region" description="Helical" evidence="4">
    <location>
        <begin position="180"/>
        <end position="200"/>
    </location>
</feature>
<dbReference type="PANTHER" id="PTHR23518">
    <property type="entry name" value="C-METHYLTRANSFERASE"/>
    <property type="match status" value="1"/>
</dbReference>
<dbReference type="EMBL" id="CP001798">
    <property type="protein sequence ID" value="ADE14971.1"/>
    <property type="molecule type" value="Genomic_DNA"/>
</dbReference>
<dbReference type="SUPFAM" id="SSF103473">
    <property type="entry name" value="MFS general substrate transporter"/>
    <property type="match status" value="1"/>
</dbReference>
<dbReference type="Proteomes" id="UP000001844">
    <property type="component" value="Chromosome"/>
</dbReference>
<feature type="transmembrane region" description="Helical" evidence="4">
    <location>
        <begin position="379"/>
        <end position="400"/>
    </location>
</feature>
<keyword evidence="8" id="KW-1185">Reference proteome</keyword>
<feature type="transmembrane region" description="Helical" evidence="4">
    <location>
        <begin position="39"/>
        <end position="62"/>
    </location>
</feature>
<dbReference type="KEGG" id="nhl:Nhal_1853"/>
<dbReference type="Pfam" id="PF07690">
    <property type="entry name" value="MFS_1"/>
    <property type="match status" value="2"/>
</dbReference>
<evidence type="ECO:0000256" key="4">
    <source>
        <dbReference type="SAM" id="Phobius"/>
    </source>
</evidence>
<gene>
    <name evidence="6" type="ordered locus">Nhal_1834</name>
    <name evidence="7" type="ordered locus">Nhal_1853</name>
</gene>
<dbReference type="PROSITE" id="PS50850">
    <property type="entry name" value="MFS"/>
    <property type="match status" value="1"/>
</dbReference>
<keyword evidence="1 4" id="KW-0812">Transmembrane</keyword>
<feature type="transmembrane region" description="Helical" evidence="4">
    <location>
        <begin position="351"/>
        <end position="373"/>
    </location>
</feature>
<dbReference type="Gene3D" id="1.20.1250.20">
    <property type="entry name" value="MFS general substrate transporter like domains"/>
    <property type="match status" value="2"/>
</dbReference>
<dbReference type="eggNOG" id="COG2814">
    <property type="taxonomic scope" value="Bacteria"/>
</dbReference>
<proteinExistence type="predicted"/>
<evidence type="ECO:0000256" key="3">
    <source>
        <dbReference type="ARBA" id="ARBA00023136"/>
    </source>
</evidence>
<dbReference type="HOGENOM" id="CLU_040020_1_0_6"/>
<feature type="transmembrane region" description="Helical" evidence="4">
    <location>
        <begin position="316"/>
        <end position="339"/>
    </location>
</feature>
<evidence type="ECO:0000256" key="2">
    <source>
        <dbReference type="ARBA" id="ARBA00022989"/>
    </source>
</evidence>
<feature type="transmembrane region" description="Helical" evidence="4">
    <location>
        <begin position="155"/>
        <end position="174"/>
    </location>
</feature>
<dbReference type="RefSeq" id="WP_013032840.1">
    <property type="nucleotide sequence ID" value="NC_013960.1"/>
</dbReference>
<organism evidence="6 8">
    <name type="scientific">Nitrosococcus halophilus (strain Nc4)</name>
    <dbReference type="NCBI Taxonomy" id="472759"/>
    <lineage>
        <taxon>Bacteria</taxon>
        <taxon>Pseudomonadati</taxon>
        <taxon>Pseudomonadota</taxon>
        <taxon>Gammaproteobacteria</taxon>
        <taxon>Chromatiales</taxon>
        <taxon>Chromatiaceae</taxon>
        <taxon>Nitrosococcus</taxon>
    </lineage>
</organism>
<feature type="domain" description="Major facilitator superfamily (MFS) profile" evidence="5">
    <location>
        <begin position="22"/>
        <end position="404"/>
    </location>
</feature>
<dbReference type="GO" id="GO:0022857">
    <property type="term" value="F:transmembrane transporter activity"/>
    <property type="evidence" value="ECO:0007669"/>
    <property type="project" value="InterPro"/>
</dbReference>
<reference evidence="8" key="2">
    <citation type="submission" date="2010-04" db="EMBL/GenBank/DDBJ databases">
        <title>Complete genome sequence of Nitrosococcus halophilus Nc4, a salt-adapted, aerobic obligate ammonia-oxidizing sulfur purple bacterium.</title>
        <authorList>
            <consortium name="US DOE Joint Genome Institute"/>
            <person name="Campbell M.A."/>
            <person name="Malfatti S.A."/>
            <person name="Chain P.S.G."/>
            <person name="Heidelberg J.F."/>
            <person name="Ward B.B."/>
            <person name="Klotz M.G."/>
        </authorList>
    </citation>
    <scope>NUCLEOTIDE SEQUENCE [LARGE SCALE GENOMIC DNA]</scope>
    <source>
        <strain evidence="8">Nc4</strain>
    </source>
</reference>
<feature type="transmembrane region" description="Helical" evidence="4">
    <location>
        <begin position="228"/>
        <end position="250"/>
    </location>
</feature>
<dbReference type="InterPro" id="IPR020846">
    <property type="entry name" value="MFS_dom"/>
</dbReference>
<evidence type="ECO:0000313" key="7">
    <source>
        <dbReference type="EMBL" id="ADE14971.1"/>
    </source>
</evidence>